<comment type="caution">
    <text evidence="1">The sequence shown here is derived from an EMBL/GenBank/DDBJ whole genome shotgun (WGS) entry which is preliminary data.</text>
</comment>
<accession>A0ABV5L4I6</accession>
<name>A0ABV5L4I6_9ACTN</name>
<dbReference type="RefSeq" id="WP_053634882.1">
    <property type="nucleotide sequence ID" value="NZ_JBHMDI010000007.1"/>
</dbReference>
<proteinExistence type="predicted"/>
<sequence>MKHLGRRRLCFNLGTGTRYLLFGNLDIRAICRTVHPDPAGRYPHTDDLRAYVARGLPLTVLRLNPDEGYIAPTKLLPHDGSTEDQPVPSTAAFWLDHWSRGVLASII</sequence>
<evidence type="ECO:0000313" key="1">
    <source>
        <dbReference type="EMBL" id="MFB9346774.1"/>
    </source>
</evidence>
<dbReference type="Proteomes" id="UP001589753">
    <property type="component" value="Unassembled WGS sequence"/>
</dbReference>
<organism evidence="1 2">
    <name type="scientific">Streptomyces heliomycini</name>
    <dbReference type="NCBI Taxonomy" id="284032"/>
    <lineage>
        <taxon>Bacteria</taxon>
        <taxon>Bacillati</taxon>
        <taxon>Actinomycetota</taxon>
        <taxon>Actinomycetes</taxon>
        <taxon>Kitasatosporales</taxon>
        <taxon>Streptomycetaceae</taxon>
        <taxon>Streptomyces</taxon>
    </lineage>
</organism>
<evidence type="ECO:0000313" key="2">
    <source>
        <dbReference type="Proteomes" id="UP001589753"/>
    </source>
</evidence>
<keyword evidence="2" id="KW-1185">Reference proteome</keyword>
<protein>
    <submittedName>
        <fullName evidence="1">Uncharacterized protein</fullName>
    </submittedName>
</protein>
<reference evidence="1 2" key="1">
    <citation type="submission" date="2024-09" db="EMBL/GenBank/DDBJ databases">
        <authorList>
            <person name="Sun Q."/>
            <person name="Mori K."/>
        </authorList>
    </citation>
    <scope>NUCLEOTIDE SEQUENCE [LARGE SCALE GENOMIC DNA]</scope>
    <source>
        <strain evidence="1 2">JCM 9767</strain>
    </source>
</reference>
<dbReference type="EMBL" id="JBHMDI010000007">
    <property type="protein sequence ID" value="MFB9346774.1"/>
    <property type="molecule type" value="Genomic_DNA"/>
</dbReference>
<gene>
    <name evidence="1" type="ORF">ACFFUA_04720</name>
</gene>